<feature type="chain" id="PRO_5003380579" evidence="1">
    <location>
        <begin position="27"/>
        <end position="291"/>
    </location>
</feature>
<accession>F8MRZ8</accession>
<dbReference type="HOGENOM" id="CLU_956750_0_0_1"/>
<name>F8MRZ8_NEUT8</name>
<organism evidence="2 3">
    <name type="scientific">Neurospora tetrasperma (strain FGSC 2508 / ATCC MYA-4615 / P0657)</name>
    <dbReference type="NCBI Taxonomy" id="510951"/>
    <lineage>
        <taxon>Eukaryota</taxon>
        <taxon>Fungi</taxon>
        <taxon>Dikarya</taxon>
        <taxon>Ascomycota</taxon>
        <taxon>Pezizomycotina</taxon>
        <taxon>Sordariomycetes</taxon>
        <taxon>Sordariomycetidae</taxon>
        <taxon>Sordariales</taxon>
        <taxon>Sordariaceae</taxon>
        <taxon>Neurospora</taxon>
    </lineage>
</organism>
<dbReference type="Proteomes" id="UP000008065">
    <property type="component" value="Unassembled WGS sequence"/>
</dbReference>
<dbReference type="EMBL" id="GL891306">
    <property type="protein sequence ID" value="EGO54992.1"/>
    <property type="molecule type" value="Genomic_DNA"/>
</dbReference>
<gene>
    <name evidence="2" type="ORF">NEUTE1DRAFT_111574</name>
</gene>
<sequence length="291" mass="31998">MAPITISRVLCGLLLFLGIFALLADTTKPGSGQLSKAETRRPVSTTTHAPLVVRRSTRTTTIFTTANVTPVSNISTTTTTSKTALARAEPTPSNVVIIINVPTPAPGAPTRGAVIIIEPSHTPLLRAAPLPDDLVALDRDNHLVSCYKFGWWSERRKFIRSITDFCHALDGESMSPVGTRHPLTGFHQHQWNWMDRGFELIVEVHIVISLEVMEGCEWVFDEGECGRYLRMPVDLCDTDSEHHKKGGTVVGRTSYGGEKEGKTCLLWRVDWEGLHVSDAEPVEGYEDGIGV</sequence>
<dbReference type="RefSeq" id="XP_009852882.1">
    <property type="nucleotide sequence ID" value="XM_009854580.1"/>
</dbReference>
<dbReference type="KEGG" id="nte:NEUTE1DRAFT111574"/>
<dbReference type="GeneID" id="20822580"/>
<reference evidence="3" key="1">
    <citation type="journal article" date="2011" name="Genetics">
        <title>Massive changes in genome architecture accompany the transition to self-fertility in the filamentous fungus Neurospora tetrasperma.</title>
        <authorList>
            <person name="Ellison C.E."/>
            <person name="Stajich J.E."/>
            <person name="Jacobson D.J."/>
            <person name="Natvig D.O."/>
            <person name="Lapidus A."/>
            <person name="Foster B."/>
            <person name="Aerts A."/>
            <person name="Riley R."/>
            <person name="Lindquist E.A."/>
            <person name="Grigoriev I.V."/>
            <person name="Taylor J.W."/>
        </authorList>
    </citation>
    <scope>NUCLEOTIDE SEQUENCE [LARGE SCALE GENOMIC DNA]</scope>
    <source>
        <strain evidence="3">FGSC 2508 / P0657</strain>
    </source>
</reference>
<dbReference type="OrthoDB" id="5084844at2759"/>
<keyword evidence="1" id="KW-0732">Signal</keyword>
<keyword evidence="3" id="KW-1185">Reference proteome</keyword>
<protein>
    <submittedName>
        <fullName evidence="2">Uncharacterized protein</fullName>
    </submittedName>
</protein>
<proteinExistence type="predicted"/>
<feature type="signal peptide" evidence="1">
    <location>
        <begin position="1"/>
        <end position="26"/>
    </location>
</feature>
<dbReference type="AlphaFoldDB" id="F8MRZ8"/>
<dbReference type="VEuPathDB" id="FungiDB:NEUTE1DRAFT_111574"/>
<evidence type="ECO:0000256" key="1">
    <source>
        <dbReference type="SAM" id="SignalP"/>
    </source>
</evidence>
<evidence type="ECO:0000313" key="2">
    <source>
        <dbReference type="EMBL" id="EGO54992.1"/>
    </source>
</evidence>
<evidence type="ECO:0000313" key="3">
    <source>
        <dbReference type="Proteomes" id="UP000008065"/>
    </source>
</evidence>